<dbReference type="VEuPathDB" id="FungiDB:PV07_00557"/>
<gene>
    <name evidence="2" type="ORF">PV07_00557</name>
</gene>
<dbReference type="GeneID" id="27339751"/>
<evidence type="ECO:0000256" key="1">
    <source>
        <dbReference type="SAM" id="MobiDB-lite"/>
    </source>
</evidence>
<feature type="region of interest" description="Disordered" evidence="1">
    <location>
        <begin position="54"/>
        <end position="74"/>
    </location>
</feature>
<protein>
    <submittedName>
        <fullName evidence="2">Uncharacterized protein</fullName>
    </submittedName>
</protein>
<dbReference type="EMBL" id="KN847040">
    <property type="protein sequence ID" value="KIW33731.1"/>
    <property type="molecule type" value="Genomic_DNA"/>
</dbReference>
<name>A0A0D1ZZY3_9EURO</name>
<sequence>MNSIIVKYNYELELLEDVLQEPSHVPTELVICSPRGDFLGQLVGQLDQLRDRSGVQTPPLQEEPDTHSEERLSDPRSILLSRTLHVLSASQLVNLVFCPTIPVLRGYLSGYVSRTVAPSTQSMGPIIILNLLAMHHGTSEFTLQGLSQTLAAAVSAGHRTNRALKLVECKDINDPLNPDRGPRLWQAEVQLLSAAVKIGEPGQSWGRRTISAMRIASRWFRVEEQPERHRQENNPDVLARKSPEEEMLI</sequence>
<feature type="region of interest" description="Disordered" evidence="1">
    <location>
        <begin position="225"/>
        <end position="249"/>
    </location>
</feature>
<keyword evidence="3" id="KW-1185">Reference proteome</keyword>
<dbReference type="OrthoDB" id="5391496at2759"/>
<organism evidence="2 3">
    <name type="scientific">Cladophialophora immunda</name>
    <dbReference type="NCBI Taxonomy" id="569365"/>
    <lineage>
        <taxon>Eukaryota</taxon>
        <taxon>Fungi</taxon>
        <taxon>Dikarya</taxon>
        <taxon>Ascomycota</taxon>
        <taxon>Pezizomycotina</taxon>
        <taxon>Eurotiomycetes</taxon>
        <taxon>Chaetothyriomycetidae</taxon>
        <taxon>Chaetothyriales</taxon>
        <taxon>Herpotrichiellaceae</taxon>
        <taxon>Cladophialophora</taxon>
    </lineage>
</organism>
<reference evidence="2 3" key="1">
    <citation type="submission" date="2015-01" db="EMBL/GenBank/DDBJ databases">
        <title>The Genome Sequence of Cladophialophora immunda CBS83496.</title>
        <authorList>
            <consortium name="The Broad Institute Genomics Platform"/>
            <person name="Cuomo C."/>
            <person name="de Hoog S."/>
            <person name="Gorbushina A."/>
            <person name="Stielow B."/>
            <person name="Teixiera M."/>
            <person name="Abouelleil A."/>
            <person name="Chapman S.B."/>
            <person name="Priest M."/>
            <person name="Young S.K."/>
            <person name="Wortman J."/>
            <person name="Nusbaum C."/>
            <person name="Birren B."/>
        </authorList>
    </citation>
    <scope>NUCLEOTIDE SEQUENCE [LARGE SCALE GENOMIC DNA]</scope>
    <source>
        <strain evidence="2 3">CBS 83496</strain>
    </source>
</reference>
<dbReference type="HOGENOM" id="CLU_071085_2_0_1"/>
<accession>A0A0D1ZZY3</accession>
<feature type="compositionally biased region" description="Basic and acidic residues" evidence="1">
    <location>
        <begin position="64"/>
        <end position="74"/>
    </location>
</feature>
<proteinExistence type="predicted"/>
<evidence type="ECO:0000313" key="3">
    <source>
        <dbReference type="Proteomes" id="UP000054466"/>
    </source>
</evidence>
<evidence type="ECO:0000313" key="2">
    <source>
        <dbReference type="EMBL" id="KIW33731.1"/>
    </source>
</evidence>
<dbReference type="AlphaFoldDB" id="A0A0D1ZZY3"/>
<dbReference type="RefSeq" id="XP_016253947.1">
    <property type="nucleotide sequence ID" value="XM_016387019.1"/>
</dbReference>
<dbReference type="Proteomes" id="UP000054466">
    <property type="component" value="Unassembled WGS sequence"/>
</dbReference>